<dbReference type="EMBL" id="JANQDX010000020">
    <property type="protein sequence ID" value="KAL0903393.1"/>
    <property type="molecule type" value="Genomic_DNA"/>
</dbReference>
<feature type="region of interest" description="Disordered" evidence="1">
    <location>
        <begin position="117"/>
        <end position="147"/>
    </location>
</feature>
<feature type="region of interest" description="Disordered" evidence="1">
    <location>
        <begin position="38"/>
        <end position="58"/>
    </location>
</feature>
<sequence>MDPSDILDQALALCKLKRPRRPNMNYKINIPVDNVTTKFRQPPGVSPVKGKFQESGPPATLKKNGFQIPRLGRFAGFGRNNVRKGERYLHCKRDPVVAHNQDVVTSAPAGREVVEGLTSSGSKVDNNDGIEEEVSGEAGVRHSEGGRDRSTCGLEIFGYLRLWRSTMRKKGDESWRRGREVGILGFGSVGDAEEEEAGRLCRGRSWTSTGEAESDADPTGRNVAEGGGQRGGEVREFVCGREPKPKASLAVRASHRARAIRPQTATRYCSRVSQRAVGSPQGWEQHLDAESFRNQHLGYGNLLFPFQNQHLDAEFFQIQHLGGRIPPSSRRYIRHFFVLKSDFRNFGSLSTSPPFRGKLRETGPSHHIKKNVYVIFNT</sequence>
<reference evidence="2 3" key="1">
    <citation type="journal article" date="2024" name="Plant Biotechnol. J.">
        <title>Dendrobium thyrsiflorum genome and its molecular insights into genes involved in important horticultural traits.</title>
        <authorList>
            <person name="Chen B."/>
            <person name="Wang J.Y."/>
            <person name="Zheng P.J."/>
            <person name="Li K.L."/>
            <person name="Liang Y.M."/>
            <person name="Chen X.F."/>
            <person name="Zhang C."/>
            <person name="Zhao X."/>
            <person name="He X."/>
            <person name="Zhang G.Q."/>
            <person name="Liu Z.J."/>
            <person name="Xu Q."/>
        </authorList>
    </citation>
    <scope>NUCLEOTIDE SEQUENCE [LARGE SCALE GENOMIC DNA]</scope>
    <source>
        <strain evidence="2">GZMU011</strain>
    </source>
</reference>
<feature type="region of interest" description="Disordered" evidence="1">
    <location>
        <begin position="197"/>
        <end position="233"/>
    </location>
</feature>
<organism evidence="2 3">
    <name type="scientific">Dendrobium thyrsiflorum</name>
    <name type="common">Pinecone-like raceme dendrobium</name>
    <name type="synonym">Orchid</name>
    <dbReference type="NCBI Taxonomy" id="117978"/>
    <lineage>
        <taxon>Eukaryota</taxon>
        <taxon>Viridiplantae</taxon>
        <taxon>Streptophyta</taxon>
        <taxon>Embryophyta</taxon>
        <taxon>Tracheophyta</taxon>
        <taxon>Spermatophyta</taxon>
        <taxon>Magnoliopsida</taxon>
        <taxon>Liliopsida</taxon>
        <taxon>Asparagales</taxon>
        <taxon>Orchidaceae</taxon>
        <taxon>Epidendroideae</taxon>
        <taxon>Malaxideae</taxon>
        <taxon>Dendrobiinae</taxon>
        <taxon>Dendrobium</taxon>
    </lineage>
</organism>
<comment type="caution">
    <text evidence="2">The sequence shown here is derived from an EMBL/GenBank/DDBJ whole genome shotgun (WGS) entry which is preliminary data.</text>
</comment>
<protein>
    <submittedName>
        <fullName evidence="2">Uncharacterized protein</fullName>
    </submittedName>
</protein>
<dbReference type="AlphaFoldDB" id="A0ABD0TUT8"/>
<keyword evidence="3" id="KW-1185">Reference proteome</keyword>
<evidence type="ECO:0000313" key="3">
    <source>
        <dbReference type="Proteomes" id="UP001552299"/>
    </source>
</evidence>
<evidence type="ECO:0000256" key="1">
    <source>
        <dbReference type="SAM" id="MobiDB-lite"/>
    </source>
</evidence>
<evidence type="ECO:0000313" key="2">
    <source>
        <dbReference type="EMBL" id="KAL0903393.1"/>
    </source>
</evidence>
<proteinExistence type="predicted"/>
<dbReference type="Proteomes" id="UP001552299">
    <property type="component" value="Unassembled WGS sequence"/>
</dbReference>
<gene>
    <name evidence="2" type="ORF">M5K25_027768</name>
</gene>
<accession>A0ABD0TUT8</accession>
<name>A0ABD0TUT8_DENTH</name>